<evidence type="ECO:0000256" key="2">
    <source>
        <dbReference type="ARBA" id="ARBA00004777"/>
    </source>
</evidence>
<reference evidence="9" key="1">
    <citation type="submission" date="2022-11" db="UniProtKB">
        <authorList>
            <consortium name="EnsemblMetazoa"/>
        </authorList>
    </citation>
    <scope>IDENTIFICATION</scope>
</reference>
<dbReference type="EnsemblMetazoa" id="XM_021058936.2">
    <property type="protein sequence ID" value="XP_020914595.1"/>
    <property type="gene ID" value="LOC110252167"/>
</dbReference>
<dbReference type="GO" id="GO:0009086">
    <property type="term" value="P:methionine biosynthetic process"/>
    <property type="evidence" value="ECO:0007669"/>
    <property type="project" value="TreeGrafter"/>
</dbReference>
<evidence type="ECO:0000256" key="3">
    <source>
        <dbReference type="ARBA" id="ARBA00006743"/>
    </source>
</evidence>
<dbReference type="GO" id="GO:0005829">
    <property type="term" value="C:cytosol"/>
    <property type="evidence" value="ECO:0007669"/>
    <property type="project" value="TreeGrafter"/>
</dbReference>
<dbReference type="GO" id="GO:0004489">
    <property type="term" value="F:methylenetetrahydrofolate reductase [NAD(P)H] activity"/>
    <property type="evidence" value="ECO:0007669"/>
    <property type="project" value="InterPro"/>
</dbReference>
<sequence length="634" mass="72434">MEKTAESTQEEPSIPKLLEKINHHIQKDERFFSAEFFPPKTFNGATNLCAILYRLYESQTIPLFVDVTWKASEDPLSDSCREPTALLMCAASRQVNRFDTMIHIPFMGTTKTQVYEHLLKAKELGVGGIRALRKDFPGSSDQENATNQDSNDAFSSVEELIKFVKREFKDQFAIAVTGFLSESKDKEVYDDDLGKLKREIEAGANFITTQMFFEAESFFKFVKDCRNIGIKVPIIPGILPIQNLSSLRQLKKNASVNIPQHIFDALLPIKDETKIIDYGVKYTTELCQKLLAHPEVPGIHFYTLNVEKPLKRILGNLNMTKNLDDTVMFPWQHNDVRLGDDVRPIFWATRPRSYLIRTSEWDDLPNGRWGFSSSASFGDLKDYHLFLLGKQKDEDELLSMWGRELKSVKDVAEIFVCYLTGKDNKHGHKVTELPWVEEELANETIPMVDELAEINKHGILTINSQPCVNAVPSDDCKVGWGKPGGYVFQKAYIEFFANEEIAHELYKQLKESKRINFHIVNCSGDDDVTNADVMSPIAVTWGVFPGSEVIQPTVVDPIAFQFWKDEAFSLWKQQWGRLYPEGSKSRDIINSIHDTYYLVNLVDNDYIAGNSLFDIINNVIEIVNERNGDHDRED</sequence>
<dbReference type="GO" id="GO:0071949">
    <property type="term" value="F:FAD binding"/>
    <property type="evidence" value="ECO:0007669"/>
    <property type="project" value="TreeGrafter"/>
</dbReference>
<dbReference type="Pfam" id="PF02219">
    <property type="entry name" value="MTHFR"/>
    <property type="match status" value="1"/>
</dbReference>
<evidence type="ECO:0000313" key="9">
    <source>
        <dbReference type="EnsemblMetazoa" id="XP_020914596.1"/>
    </source>
</evidence>
<dbReference type="GeneID" id="110252167"/>
<dbReference type="PANTHER" id="PTHR45754:SF3">
    <property type="entry name" value="METHYLENETETRAHYDROFOLATE REDUCTASE (NADPH)"/>
    <property type="match status" value="1"/>
</dbReference>
<accession>A0A913Y4C7</accession>
<protein>
    <recommendedName>
        <fullName evidence="8">MTHFR SAM-binding regulatory domain-containing protein</fullName>
    </recommendedName>
</protein>
<dbReference type="RefSeq" id="XP_020914595.1">
    <property type="nucleotide sequence ID" value="XM_021058936.2"/>
</dbReference>
<dbReference type="Proteomes" id="UP000887567">
    <property type="component" value="Unplaced"/>
</dbReference>
<dbReference type="PANTHER" id="PTHR45754">
    <property type="entry name" value="METHYLENETETRAHYDROFOLATE REDUCTASE"/>
    <property type="match status" value="1"/>
</dbReference>
<dbReference type="OMA" id="FFCSHEK"/>
<evidence type="ECO:0000256" key="6">
    <source>
        <dbReference type="ARBA" id="ARBA00023002"/>
    </source>
</evidence>
<comment type="cofactor">
    <cofactor evidence="1">
        <name>FAD</name>
        <dbReference type="ChEBI" id="CHEBI:57692"/>
    </cofactor>
</comment>
<dbReference type="SUPFAM" id="SSF51730">
    <property type="entry name" value="FAD-linked oxidoreductase"/>
    <property type="match status" value="1"/>
</dbReference>
<name>A0A913Y4C7_EXADI</name>
<keyword evidence="4" id="KW-0285">Flavoprotein</keyword>
<dbReference type="KEGG" id="epa:110252167"/>
<dbReference type="OrthoDB" id="16284at2759"/>
<evidence type="ECO:0000256" key="1">
    <source>
        <dbReference type="ARBA" id="ARBA00001974"/>
    </source>
</evidence>
<dbReference type="CDD" id="cd00537">
    <property type="entry name" value="MTHFR"/>
    <property type="match status" value="1"/>
</dbReference>
<dbReference type="InterPro" id="IPR003171">
    <property type="entry name" value="Mehydrof_redctse-like"/>
</dbReference>
<dbReference type="AlphaFoldDB" id="A0A913Y4C7"/>
<dbReference type="Gene3D" id="3.20.20.220">
    <property type="match status" value="1"/>
</dbReference>
<dbReference type="EnsemblMetazoa" id="XM_021058937.2">
    <property type="protein sequence ID" value="XP_020914596.1"/>
    <property type="gene ID" value="LOC110252167"/>
</dbReference>
<evidence type="ECO:0000256" key="5">
    <source>
        <dbReference type="ARBA" id="ARBA00022827"/>
    </source>
</evidence>
<evidence type="ECO:0000313" key="10">
    <source>
        <dbReference type="Proteomes" id="UP000887567"/>
    </source>
</evidence>
<proteinExistence type="inferred from homology"/>
<dbReference type="Pfam" id="PF21895">
    <property type="entry name" value="MTHFR_C"/>
    <property type="match status" value="1"/>
</dbReference>
<evidence type="ECO:0000256" key="4">
    <source>
        <dbReference type="ARBA" id="ARBA00022630"/>
    </source>
</evidence>
<keyword evidence="5" id="KW-0274">FAD</keyword>
<keyword evidence="6" id="KW-0560">Oxidoreductase</keyword>
<comment type="pathway">
    <text evidence="2 7">One-carbon metabolism; tetrahydrofolate interconversion.</text>
</comment>
<dbReference type="InterPro" id="IPR029041">
    <property type="entry name" value="FAD-linked_oxidoreductase-like"/>
</dbReference>
<comment type="similarity">
    <text evidence="3">Belongs to the methylenetetrahydrofolate reductase family.</text>
</comment>
<dbReference type="InterPro" id="IPR053806">
    <property type="entry name" value="MTHFR_C"/>
</dbReference>
<dbReference type="GO" id="GO:0035999">
    <property type="term" value="P:tetrahydrofolate interconversion"/>
    <property type="evidence" value="ECO:0007669"/>
    <property type="project" value="TreeGrafter"/>
</dbReference>
<evidence type="ECO:0000259" key="8">
    <source>
        <dbReference type="Pfam" id="PF21895"/>
    </source>
</evidence>
<evidence type="ECO:0000256" key="7">
    <source>
        <dbReference type="RuleBase" id="RU004254"/>
    </source>
</evidence>
<organism evidence="9 10">
    <name type="scientific">Exaiptasia diaphana</name>
    <name type="common">Tropical sea anemone</name>
    <name type="synonym">Aiptasia pulchella</name>
    <dbReference type="NCBI Taxonomy" id="2652724"/>
    <lineage>
        <taxon>Eukaryota</taxon>
        <taxon>Metazoa</taxon>
        <taxon>Cnidaria</taxon>
        <taxon>Anthozoa</taxon>
        <taxon>Hexacorallia</taxon>
        <taxon>Actiniaria</taxon>
        <taxon>Aiptasiidae</taxon>
        <taxon>Exaiptasia</taxon>
    </lineage>
</organism>
<feature type="domain" description="MTHFR SAM-binding regulatory" evidence="8">
    <location>
        <begin position="330"/>
        <end position="623"/>
    </location>
</feature>
<dbReference type="RefSeq" id="XP_020914596.1">
    <property type="nucleotide sequence ID" value="XM_021058937.2"/>
</dbReference>
<keyword evidence="10" id="KW-1185">Reference proteome</keyword>